<gene>
    <name evidence="1" type="ORF">PRK78_002157</name>
</gene>
<dbReference type="InterPro" id="IPR046670">
    <property type="entry name" value="DUF6540"/>
</dbReference>
<sequence>MSYNVYRVSSAGMPRDHHAIFVETNNPTTGCGHIYQVTGNIQTGMTYETKPASRPPEEDPSFLTKVLIGTVQAAMHPDMYRTVCCSVQPPKKQFDGPRRLFPQEPIRRCQEWTAEAIQALTDAGILKQ</sequence>
<accession>A0AAF0DDT2</accession>
<keyword evidence="2" id="KW-1185">Reference proteome</keyword>
<organism evidence="1 2">
    <name type="scientific">Emydomyces testavorans</name>
    <dbReference type="NCBI Taxonomy" id="2070801"/>
    <lineage>
        <taxon>Eukaryota</taxon>
        <taxon>Fungi</taxon>
        <taxon>Dikarya</taxon>
        <taxon>Ascomycota</taxon>
        <taxon>Pezizomycotina</taxon>
        <taxon>Eurotiomycetes</taxon>
        <taxon>Eurotiomycetidae</taxon>
        <taxon>Onygenales</taxon>
        <taxon>Nannizziopsiaceae</taxon>
        <taxon>Emydomyces</taxon>
    </lineage>
</organism>
<dbReference type="EMBL" id="CP120627">
    <property type="protein sequence ID" value="WEW56709.1"/>
    <property type="molecule type" value="Genomic_DNA"/>
</dbReference>
<evidence type="ECO:0000313" key="1">
    <source>
        <dbReference type="EMBL" id="WEW56709.1"/>
    </source>
</evidence>
<evidence type="ECO:0000313" key="2">
    <source>
        <dbReference type="Proteomes" id="UP001219355"/>
    </source>
</evidence>
<name>A0AAF0DDT2_9EURO</name>
<dbReference type="AlphaFoldDB" id="A0AAF0DDT2"/>
<dbReference type="Pfam" id="PF20174">
    <property type="entry name" value="DUF6540"/>
    <property type="match status" value="1"/>
</dbReference>
<protein>
    <submittedName>
        <fullName evidence="1">Uncharacterized protein</fullName>
    </submittedName>
</protein>
<proteinExistence type="predicted"/>
<reference evidence="1" key="1">
    <citation type="submission" date="2023-03" db="EMBL/GenBank/DDBJ databases">
        <title>Emydomyces testavorans Genome Sequence.</title>
        <authorList>
            <person name="Hoyer L."/>
        </authorList>
    </citation>
    <scope>NUCLEOTIDE SEQUENCE</scope>
    <source>
        <strain evidence="1">16-2883</strain>
    </source>
</reference>
<dbReference type="Proteomes" id="UP001219355">
    <property type="component" value="Chromosome 1"/>
</dbReference>